<protein>
    <submittedName>
        <fullName evidence="1">Uncharacterized protein</fullName>
    </submittedName>
</protein>
<dbReference type="KEGG" id="etr:ETAE_1602"/>
<gene>
    <name evidence="1" type="ordered locus">ETAE_1602</name>
</gene>
<proteinExistence type="predicted"/>
<dbReference type="AlphaFoldDB" id="A0AAU8P703"/>
<dbReference type="EMBL" id="CP001135">
    <property type="protein sequence ID" value="ACY84443.1"/>
    <property type="molecule type" value="Genomic_DNA"/>
</dbReference>
<keyword evidence="2" id="KW-1185">Reference proteome</keyword>
<evidence type="ECO:0000313" key="1">
    <source>
        <dbReference type="EMBL" id="ACY84443.1"/>
    </source>
</evidence>
<evidence type="ECO:0000313" key="2">
    <source>
        <dbReference type="Proteomes" id="UP000002634"/>
    </source>
</evidence>
<organism evidence="1 2">
    <name type="scientific">Edwardsiella piscicida</name>
    <dbReference type="NCBI Taxonomy" id="1263550"/>
    <lineage>
        <taxon>Bacteria</taxon>
        <taxon>Pseudomonadati</taxon>
        <taxon>Pseudomonadota</taxon>
        <taxon>Gammaproteobacteria</taxon>
        <taxon>Enterobacterales</taxon>
        <taxon>Hafniaceae</taxon>
        <taxon>Edwardsiella</taxon>
    </lineage>
</organism>
<reference evidence="1 2" key="1">
    <citation type="journal article" date="2009" name="PLoS ONE">
        <title>Genome sequence of the versatile fish pathogen Edwardsiella tarda provides insights into its adaptation to broad host ranges and intracellular niches.</title>
        <authorList>
            <person name="Wang Q."/>
            <person name="Yang M."/>
            <person name="Xiao J."/>
            <person name="Wu H."/>
            <person name="Wang X."/>
            <person name="Lv Y."/>
            <person name="Xu L."/>
            <person name="Zheng H."/>
            <person name="Wang S."/>
            <person name="Zhao G."/>
            <person name="Liu Q."/>
            <person name="Zhang Y."/>
        </authorList>
    </citation>
    <scope>NUCLEOTIDE SEQUENCE [LARGE SCALE GENOMIC DNA]</scope>
    <source>
        <strain evidence="2">EIB202 / CCTCC M208068</strain>
    </source>
</reference>
<dbReference type="Proteomes" id="UP000002634">
    <property type="component" value="Chromosome"/>
</dbReference>
<name>A0AAU8P703_EDWPI</name>
<accession>A0AAU8P703</accession>
<sequence>MVTDINAYNTLYSAASAKQQLSQLGCGCWRSLAHSMITST</sequence>